<sequence length="410" mass="45862">MSGVLDTVDQRTNLVGQNRLEILTFRLLSGPKFAINVFKVQEVLVCPKLTRFPKSNSCTVGIAHIRGVTMPIIDLSKMVGLESTPDDKISEGVLIITEYNRSIQGFLVREVDRIINLNWDSISRPPSGIGSDNYLTAVTKVDNELIEILDVEKALAELQSDAIHIDKDILNNGLTETKLNPKVLIVDDSITARMQIKKVVESLNLDYIEAVNGRDGLQRLLELTNKSNAITDEILIVISDAEMPEMDGYTFITEIRNDPRFEKLYIILHTSMSGSFNQNMVIKVGADGFLAKFQATKLAELLQQRIKVYKEGNHTTTVPSSAELAENYKNSQSENPNKFKLNNDEIIDIASDIAIEGLPSAPTSTAPTTQKEPSEQKNQVNKTQKDQDEEEYLNQLLKEVRTENNNNNDK</sequence>
<gene>
    <name evidence="2" type="primary">cheV_7</name>
    <name evidence="2" type="ORF">Psal009_01965</name>
</gene>
<keyword evidence="3" id="KW-1185">Reference proteome</keyword>
<dbReference type="GeneID" id="66741423"/>
<dbReference type="InterPro" id="IPR002545">
    <property type="entry name" value="CheW-lke_dom"/>
</dbReference>
<evidence type="ECO:0000256" key="1">
    <source>
        <dbReference type="SAM" id="MobiDB-lite"/>
    </source>
</evidence>
<dbReference type="Pfam" id="PF00072">
    <property type="entry name" value="Response_reg"/>
    <property type="match status" value="1"/>
</dbReference>
<dbReference type="InterPro" id="IPR001789">
    <property type="entry name" value="Sig_transdc_resp-reg_receiver"/>
</dbReference>
<evidence type="ECO:0000313" key="3">
    <source>
        <dbReference type="Proteomes" id="UP000422232"/>
    </source>
</evidence>
<dbReference type="SUPFAM" id="SSF50341">
    <property type="entry name" value="CheW-like"/>
    <property type="match status" value="1"/>
</dbReference>
<feature type="compositionally biased region" description="Low complexity" evidence="1">
    <location>
        <begin position="358"/>
        <end position="369"/>
    </location>
</feature>
<dbReference type="AlphaFoldDB" id="A0A9Q5V7X1"/>
<organism evidence="2 3">
    <name type="scientific">Piscirickettsia salmonis</name>
    <dbReference type="NCBI Taxonomy" id="1238"/>
    <lineage>
        <taxon>Bacteria</taxon>
        <taxon>Pseudomonadati</taxon>
        <taxon>Pseudomonadota</taxon>
        <taxon>Gammaproteobacteria</taxon>
        <taxon>Thiotrichales</taxon>
        <taxon>Piscirickettsiaceae</taxon>
        <taxon>Piscirickettsia</taxon>
    </lineage>
</organism>
<dbReference type="CDD" id="cd19924">
    <property type="entry name" value="REC_CheV-like"/>
    <property type="match status" value="1"/>
</dbReference>
<dbReference type="Proteomes" id="UP000422232">
    <property type="component" value="Chromosome"/>
</dbReference>
<dbReference type="InterPro" id="IPR011006">
    <property type="entry name" value="CheY-like_superfamily"/>
</dbReference>
<dbReference type="Gene3D" id="2.30.30.40">
    <property type="entry name" value="SH3 Domains"/>
    <property type="match status" value="1"/>
</dbReference>
<dbReference type="RefSeq" id="WP_032126803.1">
    <property type="nucleotide sequence ID" value="NZ_CP012413.1"/>
</dbReference>
<evidence type="ECO:0000313" key="2">
    <source>
        <dbReference type="EMBL" id="QGO06063.1"/>
    </source>
</evidence>
<dbReference type="EMBL" id="CP038908">
    <property type="protein sequence ID" value="QGO06063.1"/>
    <property type="molecule type" value="Genomic_DNA"/>
</dbReference>
<dbReference type="GO" id="GO:0006935">
    <property type="term" value="P:chemotaxis"/>
    <property type="evidence" value="ECO:0007669"/>
    <property type="project" value="InterPro"/>
</dbReference>
<accession>A0A9Q5V7X1</accession>
<protein>
    <submittedName>
        <fullName evidence="2">Chemotaxis protein CheV</fullName>
    </submittedName>
</protein>
<dbReference type="GO" id="GO:0000160">
    <property type="term" value="P:phosphorelay signal transduction system"/>
    <property type="evidence" value="ECO:0007669"/>
    <property type="project" value="InterPro"/>
</dbReference>
<feature type="region of interest" description="Disordered" evidence="1">
    <location>
        <begin position="358"/>
        <end position="391"/>
    </location>
</feature>
<dbReference type="PROSITE" id="PS50110">
    <property type="entry name" value="RESPONSE_REGULATORY"/>
    <property type="match status" value="1"/>
</dbReference>
<dbReference type="PANTHER" id="PTHR47233">
    <property type="entry name" value="CHEMOTAXIS PROTEIN CHEV"/>
    <property type="match status" value="1"/>
</dbReference>
<dbReference type="SMART" id="SM00448">
    <property type="entry name" value="REC"/>
    <property type="match status" value="1"/>
</dbReference>
<reference evidence="2 3" key="1">
    <citation type="submission" date="2019-04" db="EMBL/GenBank/DDBJ databases">
        <title>Complete genome sequencing of Piscirickettsia salmonis strain Psal-009.</title>
        <authorList>
            <person name="Schober I."/>
            <person name="Bunk B."/>
            <person name="Sproer C."/>
            <person name="Carril G.P."/>
            <person name="Riedel T."/>
            <person name="Flores-Herrera P.A."/>
            <person name="Nourdin-Galindo G."/>
            <person name="Marshall S.H."/>
            <person name="Overmann J."/>
        </authorList>
    </citation>
    <scope>NUCLEOTIDE SEQUENCE [LARGE SCALE GENOMIC DNA]</scope>
    <source>
        <strain evidence="2 3">Psal-009</strain>
    </source>
</reference>
<dbReference type="Gene3D" id="3.40.50.2300">
    <property type="match status" value="1"/>
</dbReference>
<dbReference type="Gene3D" id="2.40.50.180">
    <property type="entry name" value="CheA-289, Domain 4"/>
    <property type="match status" value="1"/>
</dbReference>
<proteinExistence type="predicted"/>
<dbReference type="SUPFAM" id="SSF52172">
    <property type="entry name" value="CheY-like"/>
    <property type="match status" value="1"/>
</dbReference>
<dbReference type="PROSITE" id="PS50851">
    <property type="entry name" value="CHEW"/>
    <property type="match status" value="1"/>
</dbReference>
<name>A0A9Q5V7X1_PISSA</name>
<dbReference type="InterPro" id="IPR036061">
    <property type="entry name" value="CheW-like_dom_sf"/>
</dbReference>
<dbReference type="Pfam" id="PF01584">
    <property type="entry name" value="CheW"/>
    <property type="match status" value="1"/>
</dbReference>
<dbReference type="PANTHER" id="PTHR47233:SF3">
    <property type="entry name" value="CHEMOTAXIS PROTEIN CHEV"/>
    <property type="match status" value="1"/>
</dbReference>
<dbReference type="SMART" id="SM00260">
    <property type="entry name" value="CheW"/>
    <property type="match status" value="1"/>
</dbReference>